<evidence type="ECO:0000313" key="4">
    <source>
        <dbReference type="Proteomes" id="UP000615026"/>
    </source>
</evidence>
<dbReference type="Gene3D" id="3.40.50.300">
    <property type="entry name" value="P-loop containing nucleotide triphosphate hydrolases"/>
    <property type="match status" value="1"/>
</dbReference>
<proteinExistence type="predicted"/>
<dbReference type="EMBL" id="JADEXP010000211">
    <property type="protein sequence ID" value="MBE9068898.1"/>
    <property type="molecule type" value="Genomic_DNA"/>
</dbReference>
<keyword evidence="1" id="KW-1133">Transmembrane helix</keyword>
<reference evidence="3" key="1">
    <citation type="submission" date="2020-10" db="EMBL/GenBank/DDBJ databases">
        <authorList>
            <person name="Castelo-Branco R."/>
            <person name="Eusebio N."/>
            <person name="Adriana R."/>
            <person name="Vieira A."/>
            <person name="Brugerolle De Fraissinette N."/>
            <person name="Rezende De Castro R."/>
            <person name="Schneider M.P."/>
            <person name="Vasconcelos V."/>
            <person name="Leao P.N."/>
        </authorList>
    </citation>
    <scope>NUCLEOTIDE SEQUENCE</scope>
    <source>
        <strain evidence="3">LEGE 11479</strain>
    </source>
</reference>
<dbReference type="RefSeq" id="WP_193994823.1">
    <property type="nucleotide sequence ID" value="NZ_JADEXP010000211.1"/>
</dbReference>
<keyword evidence="1" id="KW-0812">Transmembrane</keyword>
<feature type="transmembrane region" description="Helical" evidence="1">
    <location>
        <begin position="759"/>
        <end position="778"/>
    </location>
</feature>
<protein>
    <submittedName>
        <fullName evidence="3">CHASE2 domain-containing protein</fullName>
    </submittedName>
</protein>
<dbReference type="Pfam" id="PF06051">
    <property type="entry name" value="DUF928"/>
    <property type="match status" value="1"/>
</dbReference>
<feature type="transmembrane region" description="Helical" evidence="1">
    <location>
        <begin position="695"/>
        <end position="715"/>
    </location>
</feature>
<name>A0A928ZWV4_LEPEC</name>
<evidence type="ECO:0000259" key="2">
    <source>
        <dbReference type="SMART" id="SM01080"/>
    </source>
</evidence>
<feature type="transmembrane region" description="Helical" evidence="1">
    <location>
        <begin position="858"/>
        <end position="875"/>
    </location>
</feature>
<organism evidence="3 4">
    <name type="scientific">Leptolyngbya cf. ectocarpi LEGE 11479</name>
    <dbReference type="NCBI Taxonomy" id="1828722"/>
    <lineage>
        <taxon>Bacteria</taxon>
        <taxon>Bacillati</taxon>
        <taxon>Cyanobacteriota</taxon>
        <taxon>Cyanophyceae</taxon>
        <taxon>Leptolyngbyales</taxon>
        <taxon>Leptolyngbyaceae</taxon>
        <taxon>Leptolyngbya group</taxon>
        <taxon>Leptolyngbya</taxon>
    </lineage>
</organism>
<sequence length="1122" mass="125222">MGYIYQSGGSLPANAPSYIPRQADDELFASLLTGTYCYVLTSRQMGKSSLRVQTVERLFDAGVLCAEIELLGIGSQEITANQWYGGIIQVLIASLGLRVNRRQWLREHEDLSPVQRLGTFIEQIVLPQTEQPLVLFFDEIDSVLGLNFPTDDFFGLLRNWHEQRANHAVYKRLTVVLLGVATPSDLMRDSHATPFNIGRAIELQPFNFEEAQPLLQGLADVTTDPQSVLREILDWTGGQPFLTQKVCQLFVQESASSSQESGIRSQVFPSLRTLIQTRILDHWQVQDEPEHLRTIQNRLLRNARSPQRLLRLYRQILKKGGVPVDTSVEQLELRLTGLVTRRQGRLTVFNRIYGTVFDRAWIATQLAALSPQMSRVWPLWRSAMMGVGATLLVLLVRSFGMLQPLELLAFDQLLRSHPPEPADDRFLIITVSEADMQYQDRLGMERRGSLSDEALLQVWQKLKPHNPRVLGLDFYHDFAFSPTLASQLDQRFVAVCEIGQTVEVDTSVSIASPPGLASDQVGFTDFVIDPDYRIRRYLLGLQRTDVCDTDTAFSLRVALRYLEPEGISLDFLSSDLIQLGDVLLPKIPPTAGGYRLAPGEQAGYQILVNYRNQNPRQVSLRELLEGQVDDQLDAWIRDRIVLIGLNEPKDAQFTPIQTERMLGVTIHAQKASQLISATLDHRPLLWWLPEWGEGLWILAWAMGSSGLIWIGYYSLRNSSLSRRFLRNYPFVCVVVITGTTLTLWGLCYLMLLIGGWLPFVPAWLAMVLSLGGSIGQIGNRFEERRLNKCHLSRTNSAGDASRTTSLSPLLINVEGCGFYSFLYPKTVYIQVYFVRSLIIASKTTLKNTLIKSVMKRQLYILGLIALQYGCMSVPTSPVSAQVSPSLETTKQTDLPPLVFNNDNAPSGFDHQGRPLSRTSGGSRGTCSDLLVALLPGSDTLASTGDADCNSASTSHLATTLETNPTLWFHIPAQAETATTAELVLLDNNQQVLSSDVVTLPAKGGIIGLQLDYPLETGDVYSWIFSILNQPNSPSQNPTVEGRLQRITAQPALSDTLATQDTPSQIRALAHHGIWHDALHELALLYRDDSSNMDIQTHWFTLLDSVGLESIAQEPLINCCLDD</sequence>
<keyword evidence="1" id="KW-0472">Membrane</keyword>
<dbReference type="Proteomes" id="UP000615026">
    <property type="component" value="Unassembled WGS sequence"/>
</dbReference>
<gene>
    <name evidence="3" type="ORF">IQ260_19835</name>
</gene>
<feature type="domain" description="CHASE2" evidence="2">
    <location>
        <begin position="402"/>
        <end position="707"/>
    </location>
</feature>
<dbReference type="Pfam" id="PF05226">
    <property type="entry name" value="CHASE2"/>
    <property type="match status" value="1"/>
</dbReference>
<evidence type="ECO:0000256" key="1">
    <source>
        <dbReference type="SAM" id="Phobius"/>
    </source>
</evidence>
<comment type="caution">
    <text evidence="3">The sequence shown here is derived from an EMBL/GenBank/DDBJ whole genome shotgun (WGS) entry which is preliminary data.</text>
</comment>
<dbReference type="InterPro" id="IPR010328">
    <property type="entry name" value="DUF928"/>
</dbReference>
<feature type="transmembrane region" description="Helical" evidence="1">
    <location>
        <begin position="727"/>
        <end position="753"/>
    </location>
</feature>
<keyword evidence="4" id="KW-1185">Reference proteome</keyword>
<dbReference type="Pfam" id="PF14516">
    <property type="entry name" value="AAA_35"/>
    <property type="match status" value="1"/>
</dbReference>
<evidence type="ECO:0000313" key="3">
    <source>
        <dbReference type="EMBL" id="MBE9068898.1"/>
    </source>
</evidence>
<dbReference type="SUPFAM" id="SSF52540">
    <property type="entry name" value="P-loop containing nucleoside triphosphate hydrolases"/>
    <property type="match status" value="1"/>
</dbReference>
<dbReference type="InterPro" id="IPR027417">
    <property type="entry name" value="P-loop_NTPase"/>
</dbReference>
<dbReference type="InterPro" id="IPR007890">
    <property type="entry name" value="CHASE2"/>
</dbReference>
<dbReference type="SMART" id="SM01080">
    <property type="entry name" value="CHASE2"/>
    <property type="match status" value="1"/>
</dbReference>
<dbReference type="AlphaFoldDB" id="A0A928ZWV4"/>
<accession>A0A928ZWV4</accession>